<dbReference type="EMBL" id="CP014546">
    <property type="protein sequence ID" value="AMN79143.1"/>
    <property type="molecule type" value="Genomic_DNA"/>
</dbReference>
<sequence length="1620" mass="179955">MEPLQRQQADRELINGLIDHLASDAPEATLHIPAHSSVDNWLRCYRKAQNEPWRKQQLAWIIDPDSQGLPLLSPGQILRFYGYPQPRTPAERGVLLDALRTRQGFADTPGTPKLHSAFEQLHQDTQTLARELRALVSHHDLADDPFNLLALYRTRCRLTSNSFWARAMGQAATLLQALIEHPRFIALAPASDVYTFDPTAGTLSGTSVEISHAQLLALPPQARFDELMAVAGRLQTFIHQDGRFSLAQLLNLHQLPLPASREDAWDVIEQLQQAEPLAVPPACDFANSDVALLHYDQPLAAHAKPRWGNYWETLGLPKPSALTLSAQQRTAVREVVAAFLPDSINGLLTMLLGPLEPSEPDESLHQLLNSPRAQALADRLISAVGWYGQGPDEPTNRASRDALVLGALILSLDPHAGEVRYRVAGLDLNHSDFWGRDYVELRQTVELHLIDRGVATARTTALAAHLLLAGVAPECVVRDIPASLYFMSSYAWMIFKQGVLQAEALVSGAARHMTFIEVMTLATQEAAADEQLWYEHCATTSLIDWGVARNLLHPVPEGLAYSLAAIEALKQQLAPRMQALRSASQQLTTALVTRRAMALADLQRVFPKHPLLKKQCLQWVKGVGKAPPFRRAHPSPQSLVDLHISGDLAPIRPEWHSTDRQLDLARLKPGFKYLNNISAQFNHAADAYVTRLKSAYTHAIQYLLSQLPLADRQLLLHGELQLWVLRQPAKVPLDQESVVDKMARTGRYGVLLRCEQRPVVTYYELFPMLNHVRKNPGLPISLQAGGQPLSFNTGSPTSTHPRSQLYIGSRLAIDWSAYAKGSQPKTEQWATVITDPLPVDIPQASDAAFDFDSPRCQAIAQAITRQHLFLDIDALLVQARGSNILEDQQRINDALIRNLLNLVPFWSCVQDLRSGDTRQAIEGAWSCFFDVLGVFAPTQVFASRTLSTLGKTLPASRKLLQLASLSARYVNATFNPLDGLPSLVRLGVHGWVRLSKAGRHLMDTALGHARQRLAKGSGRDYSRLLERADVDNARLFHAETVTHLPVIHRPAAWYGFDPFSSRPYGPPLGDLRLDSALVTHPMRSVDGYQARVVKRLFETPPLIIPRADATDLLERNQLWRLAPHNRAQLNDITSAAYIRLSDALESTCPLGRAKRSPVPIVCFSKKLYPFLGSIHKRRVQALDHIRLIPGPVIGGANRRLVLHRRVYEVVVTLNDFELRPLRPRTPLTYKQQVSGQRIDNEMQFGLPGDDFDFVLNRQTQVVRLEGIFDGIEDSRTLRAAVITLPGSPNGTQWVVEADTGVFYATTATPAGALQFQQLDYSLGGEDTALIGAFCDWRNQYLKAGGLIPDQPLVALPTLETLYRQLTRRGFDAARMARLRTKASRLSVIKQRELLLNASDQGRRLDIQVVNRPIQLDIWPPRPNVPDGANAQQINQHLAQKANASTLAVVEKTGVGSANTLGMGAAEMQRWRVAEPVVMWEYSKMGHPNYTEVILKTGAGNCDQMAHIACEMIRTNGGTARVWGTRPAGHAFVVVGTPPPGLVQTINFGEVGWDDVWICDPWSTVTSAAADYIHALNIKMIEWDLLDISVFFNDAGAYRWARANDPAWLARLTLSDKLPIP</sequence>
<dbReference type="Proteomes" id="UP000070516">
    <property type="component" value="Chromosome"/>
</dbReference>
<name>A0A127HX69_PSEAZ</name>
<proteinExistence type="predicted"/>
<evidence type="ECO:0000313" key="2">
    <source>
        <dbReference type="Proteomes" id="UP000070516"/>
    </source>
</evidence>
<protein>
    <submittedName>
        <fullName evidence="1">Uncharacterized protein</fullName>
    </submittedName>
</protein>
<reference evidence="1 2" key="1">
    <citation type="submission" date="2016-02" db="EMBL/GenBank/DDBJ databases">
        <title>Complete genome sequence of Pseudomonas azotoformans S4.</title>
        <authorList>
            <person name="Fang Y."/>
            <person name="Wu L."/>
            <person name="Feng G."/>
        </authorList>
    </citation>
    <scope>NUCLEOTIDE SEQUENCE [LARGE SCALE GENOMIC DNA]</scope>
    <source>
        <strain evidence="1 2">S4</strain>
    </source>
</reference>
<evidence type="ECO:0000313" key="1">
    <source>
        <dbReference type="EMBL" id="AMN79143.1"/>
    </source>
</evidence>
<dbReference type="KEGG" id="pazo:AYR47_12805"/>
<gene>
    <name evidence="1" type="ORF">AYR47_12805</name>
</gene>
<dbReference type="RefSeq" id="WP_061435455.1">
    <property type="nucleotide sequence ID" value="NZ_CP014546.1"/>
</dbReference>
<organism evidence="1 2">
    <name type="scientific">Pseudomonas azotoformans</name>
    <dbReference type="NCBI Taxonomy" id="47878"/>
    <lineage>
        <taxon>Bacteria</taxon>
        <taxon>Pseudomonadati</taxon>
        <taxon>Pseudomonadota</taxon>
        <taxon>Gammaproteobacteria</taxon>
        <taxon>Pseudomonadales</taxon>
        <taxon>Pseudomonadaceae</taxon>
        <taxon>Pseudomonas</taxon>
    </lineage>
</organism>
<accession>A0A127HX69</accession>